<dbReference type="EMBL" id="LT598463">
    <property type="protein sequence ID" value="SCU88196.1"/>
    <property type="molecule type" value="Genomic_DNA"/>
</dbReference>
<gene>
    <name evidence="3" type="ORF">LAMI_0D09142G</name>
</gene>
<dbReference type="Proteomes" id="UP000191024">
    <property type="component" value="Chromosome D"/>
</dbReference>
<feature type="domain" description="RRM" evidence="2">
    <location>
        <begin position="324"/>
        <end position="395"/>
    </location>
</feature>
<keyword evidence="1" id="KW-0694">RNA-binding</keyword>
<proteinExistence type="predicted"/>
<sequence>MRTLFLRNLPRRPTSEDAFTRLILRAIDQDSIYGKDKDLPLPKINLSELPVNKDRNHFGRLERGQLVSALDELVNEWEKDETGGISSKVFFDHLISTLKLRLASEVNGLTLSGFNALTKSAAEDLDSTLEKVKSEDIGFGSRLSKLRNTVCIREKNQIIPLHDEYGILMISRLGSSHVECQAFMTFIDSGHADKFLQRFQHSLVVQGRKTSVIPAKQESLLGAYLENGGRHVFSIIARRRALREMHLSPDLATAAVIKRKLRRLRHRLRIKGLNEDEIEAHISKVNQAQTTKEEISRKRQASPTQEPIPKKRLVVEISANPPNKVLLVQNLPEKTTEQELSDLFAGNGFIETRYVAVRNLAFIEYECIEDATVAKDKLGQTHRFLDTLITIGFAK</sequence>
<evidence type="ECO:0000256" key="1">
    <source>
        <dbReference type="PROSITE-ProRule" id="PRU00176"/>
    </source>
</evidence>
<evidence type="ECO:0000313" key="3">
    <source>
        <dbReference type="EMBL" id="SCU88196.1"/>
    </source>
</evidence>
<dbReference type="STRING" id="1230905.A0A1G4JDM6"/>
<keyword evidence="4" id="KW-1185">Reference proteome</keyword>
<dbReference type="Pfam" id="PF00076">
    <property type="entry name" value="RRM_1"/>
    <property type="match status" value="1"/>
</dbReference>
<dbReference type="Gene3D" id="3.30.70.330">
    <property type="match status" value="1"/>
</dbReference>
<reference evidence="3 4" key="1">
    <citation type="submission" date="2016-03" db="EMBL/GenBank/DDBJ databases">
        <authorList>
            <person name="Devillers H."/>
        </authorList>
    </citation>
    <scope>NUCLEOTIDE SEQUENCE [LARGE SCALE GENOMIC DNA]</scope>
    <source>
        <strain evidence="3">CBS 11717</strain>
    </source>
</reference>
<accession>A0A1G4JDM6</accession>
<dbReference type="PROSITE" id="PS50102">
    <property type="entry name" value="RRM"/>
    <property type="match status" value="1"/>
</dbReference>
<evidence type="ECO:0000259" key="2">
    <source>
        <dbReference type="PROSITE" id="PS50102"/>
    </source>
</evidence>
<dbReference type="InterPro" id="IPR012677">
    <property type="entry name" value="Nucleotide-bd_a/b_plait_sf"/>
</dbReference>
<dbReference type="SUPFAM" id="SSF54928">
    <property type="entry name" value="RNA-binding domain, RBD"/>
    <property type="match status" value="1"/>
</dbReference>
<protein>
    <submittedName>
        <fullName evidence="3">LAMI_0D09142g1_1</fullName>
    </submittedName>
</protein>
<dbReference type="SMART" id="SM00360">
    <property type="entry name" value="RRM"/>
    <property type="match status" value="1"/>
</dbReference>
<dbReference type="OrthoDB" id="266020at2759"/>
<dbReference type="AlphaFoldDB" id="A0A1G4JDM6"/>
<evidence type="ECO:0000313" key="4">
    <source>
        <dbReference type="Proteomes" id="UP000191024"/>
    </source>
</evidence>
<organism evidence="3 4">
    <name type="scientific">Lachancea mirantina</name>
    <dbReference type="NCBI Taxonomy" id="1230905"/>
    <lineage>
        <taxon>Eukaryota</taxon>
        <taxon>Fungi</taxon>
        <taxon>Dikarya</taxon>
        <taxon>Ascomycota</taxon>
        <taxon>Saccharomycotina</taxon>
        <taxon>Saccharomycetes</taxon>
        <taxon>Saccharomycetales</taxon>
        <taxon>Saccharomycetaceae</taxon>
        <taxon>Lachancea</taxon>
    </lineage>
</organism>
<dbReference type="CDD" id="cd12247">
    <property type="entry name" value="RRM2_U1A_like"/>
    <property type="match status" value="1"/>
</dbReference>
<dbReference type="GO" id="GO:0003723">
    <property type="term" value="F:RNA binding"/>
    <property type="evidence" value="ECO:0007669"/>
    <property type="project" value="UniProtKB-UniRule"/>
</dbReference>
<dbReference type="InterPro" id="IPR000504">
    <property type="entry name" value="RRM_dom"/>
</dbReference>
<dbReference type="InterPro" id="IPR035979">
    <property type="entry name" value="RBD_domain_sf"/>
</dbReference>
<name>A0A1G4JDM6_9SACH</name>